<dbReference type="InterPro" id="IPR013149">
    <property type="entry name" value="ADH-like_C"/>
</dbReference>
<feature type="domain" description="Enoyl reductase (ER)" evidence="1">
    <location>
        <begin position="10"/>
        <end position="322"/>
    </location>
</feature>
<dbReference type="InterPro" id="IPR036291">
    <property type="entry name" value="NAD(P)-bd_dom_sf"/>
</dbReference>
<dbReference type="Gene3D" id="3.40.50.720">
    <property type="entry name" value="NAD(P)-binding Rossmann-like Domain"/>
    <property type="match status" value="1"/>
</dbReference>
<dbReference type="SMART" id="SM00829">
    <property type="entry name" value="PKS_ER"/>
    <property type="match status" value="1"/>
</dbReference>
<dbReference type="InterPro" id="IPR020843">
    <property type="entry name" value="ER"/>
</dbReference>
<evidence type="ECO:0000313" key="3">
    <source>
        <dbReference type="Proteomes" id="UP000588068"/>
    </source>
</evidence>
<dbReference type="AlphaFoldDB" id="A0A841HMB1"/>
<dbReference type="PANTHER" id="PTHR43677">
    <property type="entry name" value="SHORT-CHAIN DEHYDROGENASE/REDUCTASE"/>
    <property type="match status" value="1"/>
</dbReference>
<dbReference type="InterPro" id="IPR011032">
    <property type="entry name" value="GroES-like_sf"/>
</dbReference>
<accession>A0A841HMB1</accession>
<dbReference type="GO" id="GO:0003960">
    <property type="term" value="F:quinone reductase (NADPH) activity"/>
    <property type="evidence" value="ECO:0007669"/>
    <property type="project" value="UniProtKB-EC"/>
</dbReference>
<dbReference type="EC" id="1.6.5.5" evidence="2"/>
<comment type="caution">
    <text evidence="2">The sequence shown here is derived from an EMBL/GenBank/DDBJ whole genome shotgun (WGS) entry which is preliminary data.</text>
</comment>
<dbReference type="Pfam" id="PF08240">
    <property type="entry name" value="ADH_N"/>
    <property type="match status" value="1"/>
</dbReference>
<organism evidence="2 3">
    <name type="scientific">Povalibacter uvarum</name>
    <dbReference type="NCBI Taxonomy" id="732238"/>
    <lineage>
        <taxon>Bacteria</taxon>
        <taxon>Pseudomonadati</taxon>
        <taxon>Pseudomonadota</taxon>
        <taxon>Gammaproteobacteria</taxon>
        <taxon>Steroidobacterales</taxon>
        <taxon>Steroidobacteraceae</taxon>
        <taxon>Povalibacter</taxon>
    </lineage>
</organism>
<dbReference type="PANTHER" id="PTHR43677:SF4">
    <property type="entry name" value="QUINONE OXIDOREDUCTASE-LIKE PROTEIN 2"/>
    <property type="match status" value="1"/>
</dbReference>
<dbReference type="CDD" id="cd08241">
    <property type="entry name" value="QOR1"/>
    <property type="match status" value="1"/>
</dbReference>
<sequence>MRAVVLRSYGPPSQLGVEDVPAPQLKPGHVKLRVHAVGFGFPDALTVAGKYQVKPEVPFTPGSEVAGVVTEVASDVLHIEPGARVLAMTGQGGLAEECIAPADKLILLPDSMSMAAAAGFLVNYGTTYHALVQRANLQAGETLLVLGAAGGVGLTAIEIGKALGARVLAAASTDEKLALAKQHGADDVFNYTKDTIKAKVMEFTAERGIDVAYDPVGGDFAEQCVRSMAWNGRYLVIGFAAGKIPAIPLNLALLKGCSLVGVFWGTHTRREPEVHAANLKALFKLFEEGKIKPHVTEMDGLDRFTEALEVLNGRKATGKVVIRVARES</sequence>
<dbReference type="EMBL" id="JACHHZ010000003">
    <property type="protein sequence ID" value="MBB6094391.1"/>
    <property type="molecule type" value="Genomic_DNA"/>
</dbReference>
<keyword evidence="3" id="KW-1185">Reference proteome</keyword>
<dbReference type="SUPFAM" id="SSF50129">
    <property type="entry name" value="GroES-like"/>
    <property type="match status" value="1"/>
</dbReference>
<dbReference type="Gene3D" id="3.90.180.10">
    <property type="entry name" value="Medium-chain alcohol dehydrogenases, catalytic domain"/>
    <property type="match status" value="1"/>
</dbReference>
<dbReference type="SUPFAM" id="SSF51735">
    <property type="entry name" value="NAD(P)-binding Rossmann-fold domains"/>
    <property type="match status" value="1"/>
</dbReference>
<name>A0A841HMB1_9GAMM</name>
<keyword evidence="2" id="KW-0560">Oxidoreductase</keyword>
<reference evidence="2 3" key="1">
    <citation type="submission" date="2020-08" db="EMBL/GenBank/DDBJ databases">
        <title>Genomic Encyclopedia of Type Strains, Phase IV (KMG-IV): sequencing the most valuable type-strain genomes for metagenomic binning, comparative biology and taxonomic classification.</title>
        <authorList>
            <person name="Goeker M."/>
        </authorList>
    </citation>
    <scope>NUCLEOTIDE SEQUENCE [LARGE SCALE GENOMIC DNA]</scope>
    <source>
        <strain evidence="2 3">DSM 26723</strain>
    </source>
</reference>
<evidence type="ECO:0000259" key="1">
    <source>
        <dbReference type="SMART" id="SM00829"/>
    </source>
</evidence>
<dbReference type="RefSeq" id="WP_184333614.1">
    <property type="nucleotide sequence ID" value="NZ_JACHHZ010000003.1"/>
</dbReference>
<proteinExistence type="predicted"/>
<protein>
    <submittedName>
        <fullName evidence="2">NADPH2:quinone reductase</fullName>
        <ecNumber evidence="2">1.6.5.5</ecNumber>
    </submittedName>
</protein>
<dbReference type="InterPro" id="IPR013154">
    <property type="entry name" value="ADH-like_N"/>
</dbReference>
<dbReference type="Proteomes" id="UP000588068">
    <property type="component" value="Unassembled WGS sequence"/>
</dbReference>
<dbReference type="Pfam" id="PF00107">
    <property type="entry name" value="ADH_zinc_N"/>
    <property type="match status" value="1"/>
</dbReference>
<gene>
    <name evidence="2" type="ORF">HNQ60_003272</name>
</gene>
<evidence type="ECO:0000313" key="2">
    <source>
        <dbReference type="EMBL" id="MBB6094391.1"/>
    </source>
</evidence>
<dbReference type="InterPro" id="IPR051397">
    <property type="entry name" value="Zn-ADH-like_protein"/>
</dbReference>